<dbReference type="AlphaFoldDB" id="A0A1R4ECP2"/>
<evidence type="ECO:0000313" key="2">
    <source>
        <dbReference type="Proteomes" id="UP000188169"/>
    </source>
</evidence>
<dbReference type="RefSeq" id="WP_077447666.1">
    <property type="nucleotide sequence ID" value="NZ_FUGD01000037.1"/>
</dbReference>
<proteinExistence type="predicted"/>
<reference evidence="2" key="1">
    <citation type="submission" date="2017-02" db="EMBL/GenBank/DDBJ databases">
        <authorList>
            <person name="Mornico D."/>
        </authorList>
    </citation>
    <scope>NUCLEOTIDE SEQUENCE [LARGE SCALE GENOMIC DNA]</scope>
</reference>
<protein>
    <submittedName>
        <fullName evidence="1">Uncharacterized protein</fullName>
    </submittedName>
</protein>
<dbReference type="EMBL" id="FUGD01000037">
    <property type="protein sequence ID" value="SJM36257.1"/>
    <property type="molecule type" value="Genomic_DNA"/>
</dbReference>
<dbReference type="Proteomes" id="UP000188169">
    <property type="component" value="Unassembled WGS sequence"/>
</dbReference>
<dbReference type="STRING" id="1945520.A1019T_00218"/>
<gene>
    <name evidence="1" type="ORF">A1019T_00218</name>
</gene>
<sequence>MFLVIQNDTINLNDISRISKEGSTIKVYFISQSSAAVYEYDTESDASEVEYKIFKNLEEKKLVV</sequence>
<name>A0A1R4ECP2_9GAMM</name>
<dbReference type="OrthoDB" id="6659317at2"/>
<keyword evidence="2" id="KW-1185">Reference proteome</keyword>
<accession>A0A1R4ECP2</accession>
<organism evidence="1 2">
    <name type="scientific">Psychrobacter pasteurii</name>
    <dbReference type="NCBI Taxonomy" id="1945520"/>
    <lineage>
        <taxon>Bacteria</taxon>
        <taxon>Pseudomonadati</taxon>
        <taxon>Pseudomonadota</taxon>
        <taxon>Gammaproteobacteria</taxon>
        <taxon>Moraxellales</taxon>
        <taxon>Moraxellaceae</taxon>
        <taxon>Psychrobacter</taxon>
    </lineage>
</organism>
<evidence type="ECO:0000313" key="1">
    <source>
        <dbReference type="EMBL" id="SJM36257.1"/>
    </source>
</evidence>